<organism evidence="1 2">
    <name type="scientific">Sporanaerobium hydrogeniformans</name>
    <dbReference type="NCBI Taxonomy" id="3072179"/>
    <lineage>
        <taxon>Bacteria</taxon>
        <taxon>Bacillati</taxon>
        <taxon>Bacillota</taxon>
        <taxon>Clostridia</taxon>
        <taxon>Lachnospirales</taxon>
        <taxon>Lachnospiraceae</taxon>
        <taxon>Sporanaerobium</taxon>
    </lineage>
</organism>
<accession>A0AC61DF18</accession>
<evidence type="ECO:0000313" key="1">
    <source>
        <dbReference type="EMBL" id="PHV71790.1"/>
    </source>
</evidence>
<gene>
    <name evidence="1" type="ORF">CS063_04330</name>
</gene>
<dbReference type="EMBL" id="PEDL01000002">
    <property type="protein sequence ID" value="PHV71790.1"/>
    <property type="molecule type" value="Genomic_DNA"/>
</dbReference>
<protein>
    <submittedName>
        <fullName evidence="1">Flavin reductase</fullName>
    </submittedName>
</protein>
<proteinExistence type="predicted"/>
<dbReference type="Proteomes" id="UP000224460">
    <property type="component" value="Unassembled WGS sequence"/>
</dbReference>
<evidence type="ECO:0000313" key="2">
    <source>
        <dbReference type="Proteomes" id="UP000224460"/>
    </source>
</evidence>
<comment type="caution">
    <text evidence="1">The sequence shown here is derived from an EMBL/GenBank/DDBJ whole genome shotgun (WGS) entry which is preliminary data.</text>
</comment>
<sequence>MRLTIVYGTEHKGATYHIAQEVISSFKGAEIEEIFLPRDLPEYCSACLRCFCEEKGSCSHKHYTEPLRAKLLAADILILTSPVYAYHMSGQMKVFLDHFANMWMVHRPEKAMFLKQAIVIAAASGPVYAKTLNGIKDSLDFWGVAKTYKIGVALMESEWQRVSPKVKARVSRRIQKVIAQVKKRQGKVKPCWRVKKWFYISRFMQKKIKANPPDVLYWEEQGWTGKVRPWKNN</sequence>
<keyword evidence="2" id="KW-1185">Reference proteome</keyword>
<name>A0AC61DF18_9FIRM</name>
<reference evidence="1" key="1">
    <citation type="submission" date="2017-10" db="EMBL/GenBank/DDBJ databases">
        <title>Genome sequence of cellulolytic Lachnospiraceae bacterium XHS1971 isolated from hotspring sediment.</title>
        <authorList>
            <person name="Vasudevan G."/>
            <person name="Joshi A.J."/>
            <person name="Hivarkar S."/>
            <person name="Lanjekar V.B."/>
            <person name="Dhakephalkar P.K."/>
            <person name="Dagar S."/>
        </authorList>
    </citation>
    <scope>NUCLEOTIDE SEQUENCE</scope>
    <source>
        <strain evidence="1">XHS1971</strain>
    </source>
</reference>